<dbReference type="Gene3D" id="3.40.50.300">
    <property type="entry name" value="P-loop containing nucleotide triphosphate hydrolases"/>
    <property type="match status" value="1"/>
</dbReference>
<dbReference type="AlphaFoldDB" id="A0A1H6V2D0"/>
<evidence type="ECO:0008006" key="5">
    <source>
        <dbReference type="Google" id="ProtNLM"/>
    </source>
</evidence>
<proteinExistence type="predicted"/>
<reference evidence="4" key="1">
    <citation type="submission" date="2016-10" db="EMBL/GenBank/DDBJ databases">
        <authorList>
            <person name="Varghese N."/>
            <person name="Submissions S."/>
        </authorList>
    </citation>
    <scope>NUCLEOTIDE SEQUENCE [LARGE SCALE GENOMIC DNA]</scope>
    <source>
        <strain evidence="4">DSM 20406</strain>
    </source>
</reference>
<dbReference type="Proteomes" id="UP000183028">
    <property type="component" value="Unassembled WGS sequence"/>
</dbReference>
<evidence type="ECO:0000256" key="1">
    <source>
        <dbReference type="SAM" id="Coils"/>
    </source>
</evidence>
<evidence type="ECO:0000313" key="3">
    <source>
        <dbReference type="EMBL" id="SEI97144.1"/>
    </source>
</evidence>
<dbReference type="OrthoDB" id="9811997at2"/>
<feature type="coiled-coil region" evidence="1">
    <location>
        <begin position="197"/>
        <end position="242"/>
    </location>
</feature>
<feature type="region of interest" description="Disordered" evidence="2">
    <location>
        <begin position="279"/>
        <end position="309"/>
    </location>
</feature>
<protein>
    <recommendedName>
        <fullName evidence="5">AAA domain-containing protein</fullName>
    </recommendedName>
</protein>
<dbReference type="SUPFAM" id="SSF52540">
    <property type="entry name" value="P-loop containing nucleoside triphosphate hydrolases"/>
    <property type="match status" value="1"/>
</dbReference>
<name>A0A1H6V2D0_9FIRM</name>
<gene>
    <name evidence="3" type="ORF">SAMN04487834_104019</name>
</gene>
<accession>A0A1H6V2D0</accession>
<organism evidence="3 4">
    <name type="scientific">Sharpea azabuensis</name>
    <dbReference type="NCBI Taxonomy" id="322505"/>
    <lineage>
        <taxon>Bacteria</taxon>
        <taxon>Bacillati</taxon>
        <taxon>Bacillota</taxon>
        <taxon>Erysipelotrichia</taxon>
        <taxon>Erysipelotrichales</taxon>
        <taxon>Coprobacillaceae</taxon>
        <taxon>Sharpea</taxon>
    </lineage>
</organism>
<evidence type="ECO:0000256" key="2">
    <source>
        <dbReference type="SAM" id="MobiDB-lite"/>
    </source>
</evidence>
<keyword evidence="1" id="KW-0175">Coiled coil</keyword>
<evidence type="ECO:0000313" key="4">
    <source>
        <dbReference type="Proteomes" id="UP000183028"/>
    </source>
</evidence>
<sequence>MIHIICGAPCAGKSTYVRNNASPNETVIDLDSMALSMGADKSHMAGGNAWETALFARNKAIEHVLETGKDAWIIDSLPSRESMKKYSEAKADIVLIETAKDECLRRASERPDGTKEAIEKWFSKAGPFIKQMATRAKEEKRGMTQTSGGKLMDKEVNNTASSTEEGQGRTFTQEELNAILGERISKEKSKYADYESLKEKAAKFDELEEKNKSALEKANEAAASYKKELEELKKTNSIKEIRAKVSDSMKVPSSLLHGTTEEECKAEAKAILEFANPGARRRIRDGGDTGRNGKQSAKDAFDTFMNENF</sequence>
<dbReference type="InterPro" id="IPR027417">
    <property type="entry name" value="P-loop_NTPase"/>
</dbReference>
<dbReference type="RefSeq" id="WP_074732362.1">
    <property type="nucleotide sequence ID" value="NZ_FNYK01000040.1"/>
</dbReference>
<keyword evidence="4" id="KW-1185">Reference proteome</keyword>
<dbReference type="EMBL" id="FNYK01000040">
    <property type="protein sequence ID" value="SEI97144.1"/>
    <property type="molecule type" value="Genomic_DNA"/>
</dbReference>